<dbReference type="OrthoDB" id="19132at2759"/>
<proteinExistence type="inferred from homology"/>
<evidence type="ECO:0000313" key="7">
    <source>
        <dbReference type="Proteomes" id="UP000541444"/>
    </source>
</evidence>
<dbReference type="GO" id="GO:0050660">
    <property type="term" value="F:flavin adenine dinucleotide binding"/>
    <property type="evidence" value="ECO:0007669"/>
    <property type="project" value="InterPro"/>
</dbReference>
<comment type="similarity">
    <text evidence="1">Belongs to the GMC oxidoreductase family.</text>
</comment>
<sequence>MVDAVDNGVVILTGCKAEKFILEKNHSMRIRKKKCVGLITSICSNKTITKRLKIKVKVMISAFEYLLTPPLMLSRELKNPNIGKNLHLHHVLMVWGYFPETLTDLPGKIFQGGIITSLHKISSHESEFDVQTVIEAPTLGLTSFGVLLPWVSGHDANKRLLKYLRTAHLFALVKDQGSGEMKQEGRISYKLDPSDKENLKMGMRRALQILVTAGATEYPDLTVTSEERILDAILLWVAHTNRLCRWQTVDAYVMSSTPDLLFGDSVIYHHRRSSFKELQYLCDGDNNGVIYFVSTSYGEH</sequence>
<name>A0A7J7NZG8_9MAGN</name>
<keyword evidence="3" id="KW-0274">FAD</keyword>
<keyword evidence="7" id="KW-1185">Reference proteome</keyword>
<evidence type="ECO:0000256" key="1">
    <source>
        <dbReference type="ARBA" id="ARBA00010790"/>
    </source>
</evidence>
<reference evidence="6 7" key="1">
    <citation type="journal article" date="2020" name="IScience">
        <title>Genome Sequencing of the Endangered Kingdonia uniflora (Circaeasteraceae, Ranunculales) Reveals Potential Mechanisms of Evolutionary Specialization.</title>
        <authorList>
            <person name="Sun Y."/>
            <person name="Deng T."/>
            <person name="Zhang A."/>
            <person name="Moore M.J."/>
            <person name="Landis J.B."/>
            <person name="Lin N."/>
            <person name="Zhang H."/>
            <person name="Zhang X."/>
            <person name="Huang J."/>
            <person name="Zhang X."/>
            <person name="Sun H."/>
            <person name="Wang H."/>
        </authorList>
    </citation>
    <scope>NUCLEOTIDE SEQUENCE [LARGE SCALE GENOMIC DNA]</scope>
    <source>
        <strain evidence="6">TB1705</strain>
        <tissue evidence="6">Leaf</tissue>
    </source>
</reference>
<accession>A0A7J7NZG8</accession>
<evidence type="ECO:0000313" key="6">
    <source>
        <dbReference type="EMBL" id="KAF6172577.1"/>
    </source>
</evidence>
<dbReference type="InterPro" id="IPR000172">
    <property type="entry name" value="GMC_OxRdtase_N"/>
</dbReference>
<evidence type="ECO:0000256" key="4">
    <source>
        <dbReference type="ARBA" id="ARBA00023002"/>
    </source>
</evidence>
<evidence type="ECO:0000256" key="3">
    <source>
        <dbReference type="ARBA" id="ARBA00022827"/>
    </source>
</evidence>
<organism evidence="6 7">
    <name type="scientific">Kingdonia uniflora</name>
    <dbReference type="NCBI Taxonomy" id="39325"/>
    <lineage>
        <taxon>Eukaryota</taxon>
        <taxon>Viridiplantae</taxon>
        <taxon>Streptophyta</taxon>
        <taxon>Embryophyta</taxon>
        <taxon>Tracheophyta</taxon>
        <taxon>Spermatophyta</taxon>
        <taxon>Magnoliopsida</taxon>
        <taxon>Ranunculales</taxon>
        <taxon>Circaeasteraceae</taxon>
        <taxon>Kingdonia</taxon>
    </lineage>
</organism>
<feature type="domain" description="Glucose-methanol-choline oxidoreductase N-terminal" evidence="5">
    <location>
        <begin position="2"/>
        <end position="91"/>
    </location>
</feature>
<dbReference type="PANTHER" id="PTHR46056:SF12">
    <property type="entry name" value="LONG-CHAIN-ALCOHOL OXIDASE"/>
    <property type="match status" value="1"/>
</dbReference>
<keyword evidence="4" id="KW-0560">Oxidoreductase</keyword>
<dbReference type="Pfam" id="PF00732">
    <property type="entry name" value="GMC_oxred_N"/>
    <property type="match status" value="1"/>
</dbReference>
<dbReference type="Proteomes" id="UP000541444">
    <property type="component" value="Unassembled WGS sequence"/>
</dbReference>
<gene>
    <name evidence="6" type="ORF">GIB67_007090</name>
</gene>
<evidence type="ECO:0000259" key="5">
    <source>
        <dbReference type="Pfam" id="PF00732"/>
    </source>
</evidence>
<dbReference type="AlphaFoldDB" id="A0A7J7NZG8"/>
<dbReference type="GO" id="GO:0016614">
    <property type="term" value="F:oxidoreductase activity, acting on CH-OH group of donors"/>
    <property type="evidence" value="ECO:0007669"/>
    <property type="project" value="InterPro"/>
</dbReference>
<dbReference type="PANTHER" id="PTHR46056">
    <property type="entry name" value="LONG-CHAIN-ALCOHOL OXIDASE"/>
    <property type="match status" value="1"/>
</dbReference>
<evidence type="ECO:0000256" key="2">
    <source>
        <dbReference type="ARBA" id="ARBA00022630"/>
    </source>
</evidence>
<protein>
    <recommendedName>
        <fullName evidence="5">Glucose-methanol-choline oxidoreductase N-terminal domain-containing protein</fullName>
    </recommendedName>
</protein>
<comment type="caution">
    <text evidence="6">The sequence shown here is derived from an EMBL/GenBank/DDBJ whole genome shotgun (WGS) entry which is preliminary data.</text>
</comment>
<keyword evidence="2" id="KW-0285">Flavoprotein</keyword>
<dbReference type="EMBL" id="JACGCM010000427">
    <property type="protein sequence ID" value="KAF6172577.1"/>
    <property type="molecule type" value="Genomic_DNA"/>
</dbReference>